<name>A0ABN7S0E1_THEXY</name>
<sequence>MRGFKGILALFLAAIVLLTVVMVWKENPGAEAERGMRPESKEDYIRRKLDHWTPMVP</sequence>
<accession>A0ABN7S0E1</accession>
<reference evidence="1 2" key="1">
    <citation type="submission" date="2021-04" db="EMBL/GenBank/DDBJ databases">
        <authorList>
            <person name="Rakotoarivonina H."/>
        </authorList>
    </citation>
    <scope>NUCLEOTIDE SEQUENCE [LARGE SCALE GENOMIC DNA]</scope>
    <source>
        <strain evidence="1 2">XE</strain>
    </source>
</reference>
<evidence type="ECO:0000313" key="2">
    <source>
        <dbReference type="Proteomes" id="UP000681526"/>
    </source>
</evidence>
<organism evidence="1 2">
    <name type="scientific">Thermobacillus xylanilyticus</name>
    <dbReference type="NCBI Taxonomy" id="76633"/>
    <lineage>
        <taxon>Bacteria</taxon>
        <taxon>Bacillati</taxon>
        <taxon>Bacillota</taxon>
        <taxon>Bacilli</taxon>
        <taxon>Bacillales</taxon>
        <taxon>Paenibacillaceae</taxon>
        <taxon>Thermobacillus</taxon>
    </lineage>
</organism>
<dbReference type="EMBL" id="CAJRAY010000049">
    <property type="protein sequence ID" value="CAG5087504.1"/>
    <property type="molecule type" value="Genomic_DNA"/>
</dbReference>
<protein>
    <submittedName>
        <fullName evidence="1">Uncharacterized protein</fullName>
    </submittedName>
</protein>
<proteinExistence type="predicted"/>
<evidence type="ECO:0000313" key="1">
    <source>
        <dbReference type="EMBL" id="CAG5087504.1"/>
    </source>
</evidence>
<keyword evidence="2" id="KW-1185">Reference proteome</keyword>
<comment type="caution">
    <text evidence="1">The sequence shown here is derived from an EMBL/GenBank/DDBJ whole genome shotgun (WGS) entry which is preliminary data.</text>
</comment>
<gene>
    <name evidence="1" type="primary">txxe 2183</name>
    <name evidence="1" type="ORF">TXXE_10980</name>
</gene>
<dbReference type="RefSeq" id="WP_015256331.1">
    <property type="nucleotide sequence ID" value="NZ_CAJRAY010000049.1"/>
</dbReference>
<dbReference type="Proteomes" id="UP000681526">
    <property type="component" value="Unassembled WGS sequence"/>
</dbReference>